<evidence type="ECO:0000313" key="8">
    <source>
        <dbReference type="Proteomes" id="UP001458880"/>
    </source>
</evidence>
<evidence type="ECO:0000259" key="5">
    <source>
        <dbReference type="PROSITE" id="PS50086"/>
    </source>
</evidence>
<dbReference type="PROSITE" id="PS50206">
    <property type="entry name" value="RHODANESE_3"/>
    <property type="match status" value="1"/>
</dbReference>
<comment type="subcellular location">
    <subcellularLocation>
        <location evidence="1">Golgi apparatus</location>
        <location evidence="1">trans-Golgi network</location>
    </subcellularLocation>
</comment>
<protein>
    <recommendedName>
        <fullName evidence="2">TBC1 domain family member 23</fullName>
    </recommendedName>
</protein>
<evidence type="ECO:0000259" key="6">
    <source>
        <dbReference type="PROSITE" id="PS50206"/>
    </source>
</evidence>
<evidence type="ECO:0000256" key="2">
    <source>
        <dbReference type="ARBA" id="ARBA00014207"/>
    </source>
</evidence>
<dbReference type="Gene3D" id="3.40.250.10">
    <property type="entry name" value="Rhodanese-like domain"/>
    <property type="match status" value="1"/>
</dbReference>
<dbReference type="Pfam" id="PF00566">
    <property type="entry name" value="RabGAP-TBC"/>
    <property type="match status" value="1"/>
</dbReference>
<proteinExistence type="predicted"/>
<dbReference type="InterPro" id="IPR000195">
    <property type="entry name" value="Rab-GAP-TBC_dom"/>
</dbReference>
<sequence>MACDEDTGWITELENALLEECSATDIYCICKGKPLPEHLKADVWQICLDVRDKGNQLVHFNEVFDLPNQNILREDCMNFVDKLGNDESDKLSVVSDLESILTFYCKSRNVKYDRNNGFLELLLPLLTLKFYCKSRNVKYDRNNGFLELLLPLLTLKVPLSITYNLFEAIRDTYVPQSCQLNGNAFHILRLLLLYHDPELCSFLDTKRITPDMYCLSWFQSLFASTCTLNVVISMWDFYFQQSDPFFIFFLSLIMVVNARDQIISMKNEGRDKIIASLLNMPAALEAEDVSDFCSLAQYYAMKTPSSFRTDLMQVLYSSREDECALVSQALCLPVSVRELVENINMETGNIDAVRFFLVDCRPVEQYNAGHLPTAFHLDCNLMLQEPSAFTTAVQGLLSAQKQALAVKSNAGGEHLCFLGSGRNEEDQYTHMVVASFLQKHTQYVSLLTGGYMAIHNYFSDNLNEYLQDHNPHICIVCSPNSNPLKLTEASVKSGQSNDLFGKISAAMKSKSAEVKGKLFDYIVNPSNSPVQERHVSSTDRMGKRYRNVAPVFSIDDDQDNFADVNNVQEESRGLVQISSWLKNPEVIEHFPCQEVKLNGFMYKSHLMVTDTYLVVLREVTDRKGIAEMIVKRPLSSIVKITAKKRHPELITFKYGVLDGDMLHITDMDKFLIPNAAKATKIVSDQILNQLKGKE</sequence>
<dbReference type="SUPFAM" id="SSF52821">
    <property type="entry name" value="Rhodanese/Cell cycle control phosphatase"/>
    <property type="match status" value="1"/>
</dbReference>
<organism evidence="7 8">
    <name type="scientific">Popillia japonica</name>
    <name type="common">Japanese beetle</name>
    <dbReference type="NCBI Taxonomy" id="7064"/>
    <lineage>
        <taxon>Eukaryota</taxon>
        <taxon>Metazoa</taxon>
        <taxon>Ecdysozoa</taxon>
        <taxon>Arthropoda</taxon>
        <taxon>Hexapoda</taxon>
        <taxon>Insecta</taxon>
        <taxon>Pterygota</taxon>
        <taxon>Neoptera</taxon>
        <taxon>Endopterygota</taxon>
        <taxon>Coleoptera</taxon>
        <taxon>Polyphaga</taxon>
        <taxon>Scarabaeiformia</taxon>
        <taxon>Scarabaeidae</taxon>
        <taxon>Rutelinae</taxon>
        <taxon>Popillia</taxon>
    </lineage>
</organism>
<dbReference type="AlphaFoldDB" id="A0AAW1N6Y5"/>
<dbReference type="Gene3D" id="1.10.472.80">
    <property type="entry name" value="Ypt/Rab-GAP domain of gyp1p, domain 3"/>
    <property type="match status" value="1"/>
</dbReference>
<accession>A0AAW1N6Y5</accession>
<dbReference type="InterPro" id="IPR035969">
    <property type="entry name" value="Rab-GAP_TBC_sf"/>
</dbReference>
<keyword evidence="8" id="KW-1185">Reference proteome</keyword>
<dbReference type="InterPro" id="IPR036873">
    <property type="entry name" value="Rhodanese-like_dom_sf"/>
</dbReference>
<dbReference type="GO" id="GO:0042147">
    <property type="term" value="P:retrograde transport, endosome to Golgi"/>
    <property type="evidence" value="ECO:0007669"/>
    <property type="project" value="InterPro"/>
</dbReference>
<evidence type="ECO:0000256" key="1">
    <source>
        <dbReference type="ARBA" id="ARBA00004601"/>
    </source>
</evidence>
<dbReference type="FunFam" id="1.10.472.80:FF:000017">
    <property type="entry name" value="TBC1 domain family member 23"/>
    <property type="match status" value="1"/>
</dbReference>
<feature type="domain" description="Rhodanese" evidence="6">
    <location>
        <begin position="351"/>
        <end position="463"/>
    </location>
</feature>
<dbReference type="Pfam" id="PF19430">
    <property type="entry name" value="TBC1D23_C"/>
    <property type="match status" value="1"/>
</dbReference>
<comment type="caution">
    <text evidence="7">The sequence shown here is derived from an EMBL/GenBank/DDBJ whole genome shotgun (WGS) entry which is preliminary data.</text>
</comment>
<keyword evidence="3" id="KW-0217">Developmental protein</keyword>
<dbReference type="GO" id="GO:0099041">
    <property type="term" value="P:vesicle tethering to Golgi"/>
    <property type="evidence" value="ECO:0007669"/>
    <property type="project" value="TreeGrafter"/>
</dbReference>
<dbReference type="SUPFAM" id="SSF47923">
    <property type="entry name" value="Ypt/Rab-GAP domain of gyp1p"/>
    <property type="match status" value="1"/>
</dbReference>
<reference evidence="7 8" key="2">
    <citation type="journal article" date="2024" name="BMC Genomics">
        <title>De novo assembly and annotation of Popillia japonica's genome with initial clues to its potential as an invasive pest.</title>
        <authorList>
            <person name="Cucini C."/>
            <person name="Boschi S."/>
            <person name="Funari R."/>
            <person name="Cardaioli E."/>
            <person name="Iannotti N."/>
            <person name="Marturano G."/>
            <person name="Paoli F."/>
            <person name="Bruttini M."/>
            <person name="Carapelli A."/>
            <person name="Frati F."/>
            <person name="Nardi F."/>
        </authorList>
    </citation>
    <scope>NUCLEOTIDE SEQUENCE [LARGE SCALE GENOMIC DNA]</scope>
    <source>
        <strain evidence="7">DMR45628</strain>
    </source>
</reference>
<dbReference type="SMART" id="SM00164">
    <property type="entry name" value="TBC"/>
    <property type="match status" value="1"/>
</dbReference>
<dbReference type="CDD" id="cd20788">
    <property type="entry name" value="TBC1D23_C-like"/>
    <property type="match status" value="1"/>
</dbReference>
<dbReference type="PANTHER" id="PTHR13297">
    <property type="entry name" value="TBC1 DOMAIN FAMILY MEMBER 23-RELATED"/>
    <property type="match status" value="1"/>
</dbReference>
<evidence type="ECO:0000256" key="4">
    <source>
        <dbReference type="ARBA" id="ARBA00023034"/>
    </source>
</evidence>
<feature type="domain" description="Rab-GAP TBC" evidence="5">
    <location>
        <begin position="34"/>
        <end position="242"/>
    </location>
</feature>
<dbReference type="Pfam" id="PF00581">
    <property type="entry name" value="Rhodanese"/>
    <property type="match status" value="1"/>
</dbReference>
<dbReference type="PROSITE" id="PS50086">
    <property type="entry name" value="TBC_RABGAP"/>
    <property type="match status" value="1"/>
</dbReference>
<dbReference type="GO" id="GO:0005829">
    <property type="term" value="C:cytosol"/>
    <property type="evidence" value="ECO:0007669"/>
    <property type="project" value="GOC"/>
</dbReference>
<reference evidence="7" key="1">
    <citation type="submission" date="2023-05" db="EMBL/GenBank/DDBJ databases">
        <authorList>
            <person name="Nardi F."/>
            <person name="Carapelli A."/>
            <person name="Cucini C."/>
        </authorList>
    </citation>
    <scope>NUCLEOTIDE SEQUENCE</scope>
    <source>
        <strain evidence="7">DMR45628</strain>
        <tissue evidence="7">Testes</tissue>
    </source>
</reference>
<dbReference type="InterPro" id="IPR039755">
    <property type="entry name" value="TBC1D23"/>
</dbReference>
<keyword evidence="4" id="KW-0333">Golgi apparatus</keyword>
<dbReference type="InterPro" id="IPR045799">
    <property type="entry name" value="TBC1D23_C"/>
</dbReference>
<dbReference type="Proteomes" id="UP001458880">
    <property type="component" value="Unassembled WGS sequence"/>
</dbReference>
<dbReference type="GO" id="GO:0005802">
    <property type="term" value="C:trans-Golgi network"/>
    <property type="evidence" value="ECO:0007669"/>
    <property type="project" value="TreeGrafter"/>
</dbReference>
<dbReference type="EMBL" id="JASPKY010000013">
    <property type="protein sequence ID" value="KAK9753512.1"/>
    <property type="molecule type" value="Genomic_DNA"/>
</dbReference>
<name>A0AAW1N6Y5_POPJA</name>
<dbReference type="InterPro" id="IPR001763">
    <property type="entry name" value="Rhodanese-like_dom"/>
</dbReference>
<evidence type="ECO:0000313" key="7">
    <source>
        <dbReference type="EMBL" id="KAK9753512.1"/>
    </source>
</evidence>
<evidence type="ECO:0000256" key="3">
    <source>
        <dbReference type="ARBA" id="ARBA00022473"/>
    </source>
</evidence>
<dbReference type="PANTHER" id="PTHR13297:SF5">
    <property type="entry name" value="TBC1 DOMAIN FAMILY MEMBER 23"/>
    <property type="match status" value="1"/>
</dbReference>
<dbReference type="EMBL" id="JASPKY010000013">
    <property type="protein sequence ID" value="KAK9753513.1"/>
    <property type="molecule type" value="Genomic_DNA"/>
</dbReference>
<gene>
    <name evidence="7" type="ORF">QE152_g1977</name>
</gene>